<evidence type="ECO:0000313" key="3">
    <source>
        <dbReference type="Proteomes" id="UP000265520"/>
    </source>
</evidence>
<comment type="caution">
    <text evidence="2">The sequence shown here is derived from an EMBL/GenBank/DDBJ whole genome shotgun (WGS) entry which is preliminary data.</text>
</comment>
<reference evidence="2 3" key="1">
    <citation type="journal article" date="2018" name="Front. Plant Sci.">
        <title>Red Clover (Trifolium pratense) and Zigzag Clover (T. medium) - A Picture of Genomic Similarities and Differences.</title>
        <authorList>
            <person name="Dluhosova J."/>
            <person name="Istvanek J."/>
            <person name="Nedelnik J."/>
            <person name="Repkova J."/>
        </authorList>
    </citation>
    <scope>NUCLEOTIDE SEQUENCE [LARGE SCALE GENOMIC DNA]</scope>
    <source>
        <strain evidence="3">cv. 10/8</strain>
        <tissue evidence="2">Leaf</tissue>
    </source>
</reference>
<evidence type="ECO:0000256" key="1">
    <source>
        <dbReference type="SAM" id="MobiDB-lite"/>
    </source>
</evidence>
<protein>
    <submittedName>
        <fullName evidence="2">Uncharacterized protein</fullName>
    </submittedName>
</protein>
<dbReference type="AlphaFoldDB" id="A0A392TG93"/>
<accession>A0A392TG93</accession>
<name>A0A392TG93_9FABA</name>
<proteinExistence type="predicted"/>
<organism evidence="2 3">
    <name type="scientific">Trifolium medium</name>
    <dbReference type="NCBI Taxonomy" id="97028"/>
    <lineage>
        <taxon>Eukaryota</taxon>
        <taxon>Viridiplantae</taxon>
        <taxon>Streptophyta</taxon>
        <taxon>Embryophyta</taxon>
        <taxon>Tracheophyta</taxon>
        <taxon>Spermatophyta</taxon>
        <taxon>Magnoliopsida</taxon>
        <taxon>eudicotyledons</taxon>
        <taxon>Gunneridae</taxon>
        <taxon>Pentapetalae</taxon>
        <taxon>rosids</taxon>
        <taxon>fabids</taxon>
        <taxon>Fabales</taxon>
        <taxon>Fabaceae</taxon>
        <taxon>Papilionoideae</taxon>
        <taxon>50 kb inversion clade</taxon>
        <taxon>NPAAA clade</taxon>
        <taxon>Hologalegina</taxon>
        <taxon>IRL clade</taxon>
        <taxon>Trifolieae</taxon>
        <taxon>Trifolium</taxon>
    </lineage>
</organism>
<sequence>MESTSIQAKLGGRQEGHPWPGLFSGSPIIIHTGVSLKEHNTPLHRRNTNVKEQSG</sequence>
<keyword evidence="3" id="KW-1185">Reference proteome</keyword>
<evidence type="ECO:0000313" key="2">
    <source>
        <dbReference type="EMBL" id="MCI59624.1"/>
    </source>
</evidence>
<dbReference type="Proteomes" id="UP000265520">
    <property type="component" value="Unassembled WGS sequence"/>
</dbReference>
<feature type="region of interest" description="Disordered" evidence="1">
    <location>
        <begin position="1"/>
        <end position="24"/>
    </location>
</feature>
<dbReference type="EMBL" id="LXQA010567141">
    <property type="protein sequence ID" value="MCI59624.1"/>
    <property type="molecule type" value="Genomic_DNA"/>
</dbReference>